<dbReference type="InterPro" id="IPR052155">
    <property type="entry name" value="Biofilm_reg_signaling"/>
</dbReference>
<dbReference type="PROSITE" id="PS50883">
    <property type="entry name" value="EAL"/>
    <property type="match status" value="1"/>
</dbReference>
<dbReference type="InterPro" id="IPR000160">
    <property type="entry name" value="GGDEF_dom"/>
</dbReference>
<protein>
    <submittedName>
        <fullName evidence="5">Bifunctional diguanylate cyclase/phosphodiesterase</fullName>
    </submittedName>
</protein>
<dbReference type="RefSeq" id="WP_382406327.1">
    <property type="nucleotide sequence ID" value="NZ_JBHSGU010000002.1"/>
</dbReference>
<dbReference type="InterPro" id="IPR000014">
    <property type="entry name" value="PAS"/>
</dbReference>
<keyword evidence="1" id="KW-1133">Transmembrane helix</keyword>
<dbReference type="PANTHER" id="PTHR44757">
    <property type="entry name" value="DIGUANYLATE CYCLASE DGCP"/>
    <property type="match status" value="1"/>
</dbReference>
<keyword evidence="1" id="KW-0812">Transmembrane</keyword>
<dbReference type="CDD" id="cd00130">
    <property type="entry name" value="PAS"/>
    <property type="match status" value="1"/>
</dbReference>
<feature type="domain" description="EAL" evidence="3">
    <location>
        <begin position="524"/>
        <end position="779"/>
    </location>
</feature>
<dbReference type="SMART" id="SM00091">
    <property type="entry name" value="PAS"/>
    <property type="match status" value="1"/>
</dbReference>
<dbReference type="EMBL" id="JBHSGU010000002">
    <property type="protein sequence ID" value="MFC4699586.1"/>
    <property type="molecule type" value="Genomic_DNA"/>
</dbReference>
<sequence>MAFLQTFFDFRERQQEVKQLISSIVTSASGSASNAVYLLDNPMAQQVIDGLSYFDFFSYVAIIDDHGNVMADFSRQETDGNVVINTSYNPILSLVIENFSKESVLLTGQTLADGRPQIYGEMVLRVDNHIALSGVYDRAIRAFAIAVAGYILLTLALSILYHYTLAGPLTRLSNRFQRVNTKSIATQKISHLVGHERNEFSLIVNAANDMLSRISSGQVLLTERSQRFRLILDTAPALIYSIDNNLDFVFANKATASFYGYSIYELKGRSAEDVIKPFDPDLLEYMQSFIASAKRQVSNIMPMKDATGNECYMEMTLVKFKTPDGHSILATSSDVTKRVKAEEKIESLAYYDTLTSLPNRNKVYEVLNRSNDGEKGMYGIAAIADLDQFKRINDTLSHSVGDQLIVKLARRLQKEFSFSDLIARLGADEFLCIEENVSDSLKTATSGAEVLGERLRACINKEIDIGLHSYALTASIGVIVFRKGQATADEILQFADTAMYESKRTGRNKVTLFKNEMATQAAELLKLERDIMKAMFRDEFYFVLQPLVDSETHTLKGAEALMRWKKDGETINPAEFIPFLEDSSLIVDVGERILNSVCRYICELDERKLLPKGFKIAVNISAKQLAKHDFIETVSRVLLKHKVAGDKLEFEITESVALNNMADTIKKIISLKKMGISFSLDDFGTGYSSLSHLKDLPVDKLKIDRSFINDITVDKQDENLVRSIIQLSRNLGLVTVAEGVETQAQVEWLMLNGELLFQGYYFSRPLDIEDFEKTYLLEATSAHAK</sequence>
<evidence type="ECO:0000259" key="3">
    <source>
        <dbReference type="PROSITE" id="PS50883"/>
    </source>
</evidence>
<evidence type="ECO:0000259" key="2">
    <source>
        <dbReference type="PROSITE" id="PS50112"/>
    </source>
</evidence>
<dbReference type="PROSITE" id="PS50887">
    <property type="entry name" value="GGDEF"/>
    <property type="match status" value="1"/>
</dbReference>
<dbReference type="CDD" id="cd01948">
    <property type="entry name" value="EAL"/>
    <property type="match status" value="1"/>
</dbReference>
<keyword evidence="1" id="KW-0472">Membrane</keyword>
<accession>A0ABV9LUQ8</accession>
<evidence type="ECO:0000256" key="1">
    <source>
        <dbReference type="SAM" id="Phobius"/>
    </source>
</evidence>
<name>A0ABV9LUQ8_9ALTE</name>
<proteinExistence type="predicted"/>
<dbReference type="PANTHER" id="PTHR44757:SF2">
    <property type="entry name" value="BIOFILM ARCHITECTURE MAINTENANCE PROTEIN MBAA"/>
    <property type="match status" value="1"/>
</dbReference>
<dbReference type="Pfam" id="PF08448">
    <property type="entry name" value="PAS_4"/>
    <property type="match status" value="1"/>
</dbReference>
<dbReference type="Gene3D" id="3.30.70.270">
    <property type="match status" value="1"/>
</dbReference>
<dbReference type="Pfam" id="PF00563">
    <property type="entry name" value="EAL"/>
    <property type="match status" value="1"/>
</dbReference>
<gene>
    <name evidence="5" type="ORF">ACFO4O_05380</name>
</gene>
<dbReference type="PROSITE" id="PS50112">
    <property type="entry name" value="PAS"/>
    <property type="match status" value="1"/>
</dbReference>
<dbReference type="SUPFAM" id="SSF55073">
    <property type="entry name" value="Nucleotide cyclase"/>
    <property type="match status" value="1"/>
</dbReference>
<evidence type="ECO:0000259" key="4">
    <source>
        <dbReference type="PROSITE" id="PS50887"/>
    </source>
</evidence>
<dbReference type="InterPro" id="IPR035919">
    <property type="entry name" value="EAL_sf"/>
</dbReference>
<dbReference type="Gene3D" id="3.20.20.450">
    <property type="entry name" value="EAL domain"/>
    <property type="match status" value="1"/>
</dbReference>
<dbReference type="InterPro" id="IPR043128">
    <property type="entry name" value="Rev_trsase/Diguanyl_cyclase"/>
</dbReference>
<feature type="transmembrane region" description="Helical" evidence="1">
    <location>
        <begin position="142"/>
        <end position="163"/>
    </location>
</feature>
<organism evidence="5 6">
    <name type="scientific">Glaciecola siphonariae</name>
    <dbReference type="NCBI Taxonomy" id="521012"/>
    <lineage>
        <taxon>Bacteria</taxon>
        <taxon>Pseudomonadati</taxon>
        <taxon>Pseudomonadota</taxon>
        <taxon>Gammaproteobacteria</taxon>
        <taxon>Alteromonadales</taxon>
        <taxon>Alteromonadaceae</taxon>
        <taxon>Glaciecola</taxon>
    </lineage>
</organism>
<dbReference type="NCBIfam" id="TIGR00254">
    <property type="entry name" value="GGDEF"/>
    <property type="match status" value="1"/>
</dbReference>
<evidence type="ECO:0000313" key="6">
    <source>
        <dbReference type="Proteomes" id="UP001595897"/>
    </source>
</evidence>
<dbReference type="SUPFAM" id="SSF141868">
    <property type="entry name" value="EAL domain-like"/>
    <property type="match status" value="1"/>
</dbReference>
<dbReference type="Proteomes" id="UP001595897">
    <property type="component" value="Unassembled WGS sequence"/>
</dbReference>
<keyword evidence="6" id="KW-1185">Reference proteome</keyword>
<dbReference type="Gene3D" id="3.30.450.20">
    <property type="entry name" value="PAS domain"/>
    <property type="match status" value="1"/>
</dbReference>
<reference evidence="6" key="1">
    <citation type="journal article" date="2019" name="Int. J. Syst. Evol. Microbiol.">
        <title>The Global Catalogue of Microorganisms (GCM) 10K type strain sequencing project: providing services to taxonomists for standard genome sequencing and annotation.</title>
        <authorList>
            <consortium name="The Broad Institute Genomics Platform"/>
            <consortium name="The Broad Institute Genome Sequencing Center for Infectious Disease"/>
            <person name="Wu L."/>
            <person name="Ma J."/>
        </authorList>
    </citation>
    <scope>NUCLEOTIDE SEQUENCE [LARGE SCALE GENOMIC DNA]</scope>
    <source>
        <strain evidence="6">KACC 12507</strain>
    </source>
</reference>
<dbReference type="InterPro" id="IPR013656">
    <property type="entry name" value="PAS_4"/>
</dbReference>
<dbReference type="SUPFAM" id="SSF55785">
    <property type="entry name" value="PYP-like sensor domain (PAS domain)"/>
    <property type="match status" value="1"/>
</dbReference>
<comment type="caution">
    <text evidence="5">The sequence shown here is derived from an EMBL/GenBank/DDBJ whole genome shotgun (WGS) entry which is preliminary data.</text>
</comment>
<dbReference type="InterPro" id="IPR001633">
    <property type="entry name" value="EAL_dom"/>
</dbReference>
<dbReference type="SMART" id="SM00052">
    <property type="entry name" value="EAL"/>
    <property type="match status" value="1"/>
</dbReference>
<feature type="domain" description="GGDEF" evidence="4">
    <location>
        <begin position="377"/>
        <end position="515"/>
    </location>
</feature>
<dbReference type="SMART" id="SM00267">
    <property type="entry name" value="GGDEF"/>
    <property type="match status" value="1"/>
</dbReference>
<dbReference type="Pfam" id="PF00990">
    <property type="entry name" value="GGDEF"/>
    <property type="match status" value="1"/>
</dbReference>
<feature type="domain" description="PAS" evidence="2">
    <location>
        <begin position="224"/>
        <end position="297"/>
    </location>
</feature>
<dbReference type="InterPro" id="IPR035965">
    <property type="entry name" value="PAS-like_dom_sf"/>
</dbReference>
<evidence type="ECO:0000313" key="5">
    <source>
        <dbReference type="EMBL" id="MFC4699586.1"/>
    </source>
</evidence>
<dbReference type="NCBIfam" id="TIGR00229">
    <property type="entry name" value="sensory_box"/>
    <property type="match status" value="1"/>
</dbReference>
<dbReference type="CDD" id="cd01949">
    <property type="entry name" value="GGDEF"/>
    <property type="match status" value="1"/>
</dbReference>
<dbReference type="InterPro" id="IPR029787">
    <property type="entry name" value="Nucleotide_cyclase"/>
</dbReference>